<accession>U6H875</accession>
<evidence type="ECO:0000313" key="2">
    <source>
        <dbReference type="Proteomes" id="UP000018201"/>
    </source>
</evidence>
<evidence type="ECO:0000313" key="1">
    <source>
        <dbReference type="EMBL" id="CDI87593.1"/>
    </source>
</evidence>
<organism evidence="1 2">
    <name type="scientific">Eimeria praecox</name>
    <dbReference type="NCBI Taxonomy" id="51316"/>
    <lineage>
        <taxon>Eukaryota</taxon>
        <taxon>Sar</taxon>
        <taxon>Alveolata</taxon>
        <taxon>Apicomplexa</taxon>
        <taxon>Conoidasida</taxon>
        <taxon>Coccidia</taxon>
        <taxon>Eucoccidiorida</taxon>
        <taxon>Eimeriorina</taxon>
        <taxon>Eimeriidae</taxon>
        <taxon>Eimeria</taxon>
    </lineage>
</organism>
<dbReference type="VEuPathDB" id="ToxoDB:EPH_0000100"/>
<proteinExistence type="predicted"/>
<protein>
    <submittedName>
        <fullName evidence="1">Uncharacterized protein</fullName>
    </submittedName>
</protein>
<dbReference type="AlphaFoldDB" id="U6H875"/>
<gene>
    <name evidence="1" type="ORF">EPH_0000100</name>
</gene>
<reference evidence="1" key="1">
    <citation type="submission" date="2013-10" db="EMBL/GenBank/DDBJ databases">
        <title>Genomic analysis of the causative agents of coccidiosis in chickens.</title>
        <authorList>
            <person name="Reid A.J."/>
            <person name="Blake D."/>
            <person name="Billington K."/>
            <person name="Browne H."/>
            <person name="Dunn M."/>
            <person name="Hung S."/>
            <person name="Kawahara F."/>
            <person name="Miranda-Saavedra D."/>
            <person name="Mourier T."/>
            <person name="Nagra H."/>
            <person name="Otto T.D."/>
            <person name="Rawlings N."/>
            <person name="Sanchez A."/>
            <person name="Sanders M."/>
            <person name="Subramaniam C."/>
            <person name="Tay Y."/>
            <person name="Dear P."/>
            <person name="Doerig C."/>
            <person name="Gruber A."/>
            <person name="Parkinson J."/>
            <person name="Shirley M."/>
            <person name="Wan K.L."/>
            <person name="Berriman M."/>
            <person name="Tomley F."/>
            <person name="Pain A."/>
        </authorList>
    </citation>
    <scope>NUCLEOTIDE SEQUENCE [LARGE SCALE GENOMIC DNA]</scope>
    <source>
        <strain evidence="1">Houghton</strain>
    </source>
</reference>
<dbReference type="EMBL" id="HG697851">
    <property type="protein sequence ID" value="CDI87593.1"/>
    <property type="molecule type" value="Genomic_DNA"/>
</dbReference>
<name>U6H875_9EIME</name>
<dbReference type="OrthoDB" id="347498at2759"/>
<sequence>MASIDSEIKQKDPNSVDAEQLSAWKREQLAELSLQLQQGSVGLETVQLLLQQQQQLLQELYCRVRSEEDIDYMARSLDSLMLQVFGFLKIRLLLPRSSSKSVAAAAAAAAAPAAAPAAAAAAAAAERSRVNADYSPCADDSPLLSPSTEAAAAAGTAAAATTTATATAAAAAAAADCLAADVFEAFVRVVLPVPSLISLKH</sequence>
<reference evidence="1" key="2">
    <citation type="submission" date="2013-10" db="EMBL/GenBank/DDBJ databases">
        <authorList>
            <person name="Aslett M."/>
        </authorList>
    </citation>
    <scope>NUCLEOTIDE SEQUENCE [LARGE SCALE GENOMIC DNA]</scope>
    <source>
        <strain evidence="1">Houghton</strain>
    </source>
</reference>
<dbReference type="Proteomes" id="UP000018201">
    <property type="component" value="Unassembled WGS sequence"/>
</dbReference>
<keyword evidence="2" id="KW-1185">Reference proteome</keyword>